<evidence type="ECO:0000256" key="1">
    <source>
        <dbReference type="SAM" id="SignalP"/>
    </source>
</evidence>
<gene>
    <name evidence="3" type="ORF">DF015_03485</name>
</gene>
<feature type="chain" id="PRO_5044506000" evidence="1">
    <location>
        <begin position="22"/>
        <end position="175"/>
    </location>
</feature>
<dbReference type="InterPro" id="IPR007893">
    <property type="entry name" value="Spore_coat_U/FanG"/>
</dbReference>
<keyword evidence="1" id="KW-0732">Signal</keyword>
<organism evidence="3 4">
    <name type="scientific">Burkholderia ubonensis</name>
    <dbReference type="NCBI Taxonomy" id="101571"/>
    <lineage>
        <taxon>Bacteria</taxon>
        <taxon>Pseudomonadati</taxon>
        <taxon>Pseudomonadota</taxon>
        <taxon>Betaproteobacteria</taxon>
        <taxon>Burkholderiales</taxon>
        <taxon>Burkholderiaceae</taxon>
        <taxon>Burkholderia</taxon>
        <taxon>Burkholderia cepacia complex</taxon>
    </lineage>
</organism>
<dbReference type="PANTHER" id="PTHR37089:SF3">
    <property type="entry name" value="EXPORTED PROTEIN"/>
    <property type="match status" value="1"/>
</dbReference>
<dbReference type="RefSeq" id="WP_095402326.1">
    <property type="nucleotide sequence ID" value="NZ_NQMX01000034.1"/>
</dbReference>
<comment type="caution">
    <text evidence="3">The sequence shown here is derived from an EMBL/GenBank/DDBJ whole genome shotgun (WGS) entry which is preliminary data.</text>
</comment>
<dbReference type="EMBL" id="QTNY01000002">
    <property type="protein sequence ID" value="RQP83225.1"/>
    <property type="molecule type" value="Genomic_DNA"/>
</dbReference>
<dbReference type="Proteomes" id="UP000273734">
    <property type="component" value="Unassembled WGS sequence"/>
</dbReference>
<reference evidence="3 4" key="1">
    <citation type="submission" date="2018-08" db="EMBL/GenBank/DDBJ databases">
        <title>Comparative analysis of Burkholderia isolates from Puerto Rico.</title>
        <authorList>
            <person name="Hall C."/>
            <person name="Sahl J."/>
            <person name="Wagner D."/>
        </authorList>
    </citation>
    <scope>NUCLEOTIDE SEQUENCE [LARGE SCALE GENOMIC DNA]</scope>
    <source>
        <strain evidence="3 4">Bp8964</strain>
    </source>
</reference>
<proteinExistence type="predicted"/>
<feature type="domain" description="Spore coat protein U/FanG" evidence="2">
    <location>
        <begin position="29"/>
        <end position="172"/>
    </location>
</feature>
<evidence type="ECO:0000259" key="2">
    <source>
        <dbReference type="Pfam" id="PF05229"/>
    </source>
</evidence>
<sequence>MWTRKRAVLLLSAVMIPAASVAETTLPKTRTFTVSARIVAGCGVVGGGPGAGLDFGSLDFGAHAAVAQGDVSAAAGGSGLQLECTPGSTLKMTIDGGASPSAGNTQRNLKGAAGTLIAYRLYADAGHAQSIGVGQAISIPVSGRIALPIYGALTLPGGTAPAGAYADTAQVTLSY</sequence>
<dbReference type="AlphaFoldDB" id="A0AB74DH59"/>
<evidence type="ECO:0000313" key="4">
    <source>
        <dbReference type="Proteomes" id="UP000273734"/>
    </source>
</evidence>
<evidence type="ECO:0000313" key="3">
    <source>
        <dbReference type="EMBL" id="RQP83225.1"/>
    </source>
</evidence>
<dbReference type="PANTHER" id="PTHR37089">
    <property type="entry name" value="PROTEIN U-RELATED"/>
    <property type="match status" value="1"/>
</dbReference>
<feature type="signal peptide" evidence="1">
    <location>
        <begin position="1"/>
        <end position="21"/>
    </location>
</feature>
<accession>A0AB74DH59</accession>
<dbReference type="InterPro" id="IPR008966">
    <property type="entry name" value="Adhesion_dom_sf"/>
</dbReference>
<dbReference type="Pfam" id="PF05229">
    <property type="entry name" value="SCPU"/>
    <property type="match status" value="1"/>
</dbReference>
<name>A0AB74DH59_9BURK</name>
<dbReference type="SMART" id="SM00972">
    <property type="entry name" value="SCPU"/>
    <property type="match status" value="1"/>
</dbReference>
<dbReference type="SUPFAM" id="SSF49401">
    <property type="entry name" value="Bacterial adhesins"/>
    <property type="match status" value="1"/>
</dbReference>
<protein>
    <submittedName>
        <fullName evidence="3">SCPU domain-containing protein</fullName>
    </submittedName>
</protein>
<dbReference type="InterPro" id="IPR053167">
    <property type="entry name" value="Spore_coat_component"/>
</dbReference>